<comment type="caution">
    <text evidence="2">The sequence shown here is derived from an EMBL/GenBank/DDBJ whole genome shotgun (WGS) entry which is preliminary data.</text>
</comment>
<gene>
    <name evidence="2" type="ORF">A3C58_02425</name>
</gene>
<accession>A0A1G2HWM0</accession>
<feature type="compositionally biased region" description="Basic residues" evidence="1">
    <location>
        <begin position="106"/>
        <end position="115"/>
    </location>
</feature>
<dbReference type="EMBL" id="MHOR01000022">
    <property type="protein sequence ID" value="OGZ66865.1"/>
    <property type="molecule type" value="Genomic_DNA"/>
</dbReference>
<dbReference type="STRING" id="1802205.A3C58_02425"/>
<evidence type="ECO:0000256" key="1">
    <source>
        <dbReference type="SAM" id="MobiDB-lite"/>
    </source>
</evidence>
<evidence type="ECO:0000313" key="3">
    <source>
        <dbReference type="Proteomes" id="UP000178380"/>
    </source>
</evidence>
<dbReference type="Proteomes" id="UP000178380">
    <property type="component" value="Unassembled WGS sequence"/>
</dbReference>
<sequence length="115" mass="13359">MRETFEELGDRLERDLVDIKTFLEEGQEPQAEEIVERLLTEDKENYDRLRSLSQDWGSDDPSFGKMVSLLFRVDKDLRERGIIVTEMPPTLPPPPDKDEPQSSIKIKGRRPSKDS</sequence>
<proteinExistence type="predicted"/>
<organism evidence="2 3">
    <name type="scientific">Candidatus Staskawiczbacteria bacterium RIFCSPHIGHO2_02_FULL_34_10</name>
    <dbReference type="NCBI Taxonomy" id="1802205"/>
    <lineage>
        <taxon>Bacteria</taxon>
        <taxon>Candidatus Staskawicziibacteriota</taxon>
    </lineage>
</organism>
<protein>
    <submittedName>
        <fullName evidence="2">Uncharacterized protein</fullName>
    </submittedName>
</protein>
<name>A0A1G2HWM0_9BACT</name>
<reference evidence="2 3" key="1">
    <citation type="journal article" date="2016" name="Nat. Commun.">
        <title>Thousands of microbial genomes shed light on interconnected biogeochemical processes in an aquifer system.</title>
        <authorList>
            <person name="Anantharaman K."/>
            <person name="Brown C.T."/>
            <person name="Hug L.A."/>
            <person name="Sharon I."/>
            <person name="Castelle C.J."/>
            <person name="Probst A.J."/>
            <person name="Thomas B.C."/>
            <person name="Singh A."/>
            <person name="Wilkins M.J."/>
            <person name="Karaoz U."/>
            <person name="Brodie E.L."/>
            <person name="Williams K.H."/>
            <person name="Hubbard S.S."/>
            <person name="Banfield J.F."/>
        </authorList>
    </citation>
    <scope>NUCLEOTIDE SEQUENCE [LARGE SCALE GENOMIC DNA]</scope>
</reference>
<feature type="region of interest" description="Disordered" evidence="1">
    <location>
        <begin position="85"/>
        <end position="115"/>
    </location>
</feature>
<dbReference type="AlphaFoldDB" id="A0A1G2HWM0"/>
<evidence type="ECO:0000313" key="2">
    <source>
        <dbReference type="EMBL" id="OGZ66865.1"/>
    </source>
</evidence>